<keyword evidence="1" id="KW-0378">Hydrolase</keyword>
<dbReference type="EMBL" id="BMJT01000023">
    <property type="protein sequence ID" value="GGG34361.1"/>
    <property type="molecule type" value="Genomic_DNA"/>
</dbReference>
<proteinExistence type="predicted"/>
<reference evidence="3" key="2">
    <citation type="submission" date="2020-09" db="EMBL/GenBank/DDBJ databases">
        <authorList>
            <person name="Sun Q."/>
            <person name="Zhou Y."/>
        </authorList>
    </citation>
    <scope>NUCLEOTIDE SEQUENCE</scope>
    <source>
        <strain evidence="3">CGMCC 1.15760</strain>
    </source>
</reference>
<name>A0A917GB50_9BACI</name>
<reference evidence="3" key="1">
    <citation type="journal article" date="2014" name="Int. J. Syst. Evol. Microbiol.">
        <title>Complete genome sequence of Corynebacterium casei LMG S-19264T (=DSM 44701T), isolated from a smear-ripened cheese.</title>
        <authorList>
            <consortium name="US DOE Joint Genome Institute (JGI-PGF)"/>
            <person name="Walter F."/>
            <person name="Albersmeier A."/>
            <person name="Kalinowski J."/>
            <person name="Ruckert C."/>
        </authorList>
    </citation>
    <scope>NUCLEOTIDE SEQUENCE</scope>
    <source>
        <strain evidence="3">CGMCC 1.15760</strain>
    </source>
</reference>
<dbReference type="SUPFAM" id="SSF53187">
    <property type="entry name" value="Zn-dependent exopeptidases"/>
    <property type="match status" value="2"/>
</dbReference>
<dbReference type="CDD" id="cd02696">
    <property type="entry name" value="MurNAc-LAA"/>
    <property type="match status" value="1"/>
</dbReference>
<protein>
    <recommendedName>
        <fullName evidence="2">MurNAc-LAA domain-containing protein</fullName>
    </recommendedName>
</protein>
<accession>A0A917GB50</accession>
<dbReference type="Pfam" id="PF01520">
    <property type="entry name" value="Amidase_3"/>
    <property type="match status" value="2"/>
</dbReference>
<feature type="domain" description="MurNAc-LAA" evidence="2">
    <location>
        <begin position="20"/>
        <end position="133"/>
    </location>
</feature>
<dbReference type="InterPro" id="IPR002508">
    <property type="entry name" value="MurNAc-LAA_cat"/>
</dbReference>
<keyword evidence="4" id="KW-1185">Reference proteome</keyword>
<dbReference type="SMART" id="SM00646">
    <property type="entry name" value="Ami_3"/>
    <property type="match status" value="1"/>
</dbReference>
<evidence type="ECO:0000313" key="3">
    <source>
        <dbReference type="EMBL" id="GGG34361.1"/>
    </source>
</evidence>
<dbReference type="GO" id="GO:0008745">
    <property type="term" value="F:N-acetylmuramoyl-L-alanine amidase activity"/>
    <property type="evidence" value="ECO:0007669"/>
    <property type="project" value="InterPro"/>
</dbReference>
<dbReference type="GO" id="GO:0030288">
    <property type="term" value="C:outer membrane-bounded periplasmic space"/>
    <property type="evidence" value="ECO:0007669"/>
    <property type="project" value="TreeGrafter"/>
</dbReference>
<evidence type="ECO:0000256" key="1">
    <source>
        <dbReference type="ARBA" id="ARBA00022801"/>
    </source>
</evidence>
<dbReference type="AlphaFoldDB" id="A0A917GB50"/>
<gene>
    <name evidence="3" type="ORF">GCM10007425_31350</name>
</gene>
<sequence>MVNVLMTRTTDVYVGLNERANFANRNKADLFISYHLNAAVTSANGYEDFTYPTKNTATINSRNTYHGAVMPALRVLQQFNRGKKTANFAVLRETNMPAYLIELGFITNASEYNKLAGQANFELLAQTHASAIKQALADLGKPNGTVCIDAGHGGRDPGAVSRGYTEAAYVLRFALRVREILQGAKHIKSTTDKKEGVTMLNSTGRKEIRELLKKARAAGIIDAKYHTDDKIAKYNDVQLLSYQAAVVNREFK</sequence>
<dbReference type="GO" id="GO:0009253">
    <property type="term" value="P:peptidoglycan catabolic process"/>
    <property type="evidence" value="ECO:0007669"/>
    <property type="project" value="InterPro"/>
</dbReference>
<dbReference type="Proteomes" id="UP000616608">
    <property type="component" value="Unassembled WGS sequence"/>
</dbReference>
<dbReference type="RefSeq" id="WP_188616009.1">
    <property type="nucleotide sequence ID" value="NZ_BMJT01000023.1"/>
</dbReference>
<dbReference type="PANTHER" id="PTHR30404:SF0">
    <property type="entry name" value="N-ACETYLMURAMOYL-L-ALANINE AMIDASE AMIC"/>
    <property type="match status" value="1"/>
</dbReference>
<dbReference type="Gene3D" id="3.40.630.40">
    <property type="entry name" value="Zn-dependent exopeptidases"/>
    <property type="match status" value="2"/>
</dbReference>
<organism evidence="3 4">
    <name type="scientific">Lysinibacillus alkalisoli</name>
    <dbReference type="NCBI Taxonomy" id="1911548"/>
    <lineage>
        <taxon>Bacteria</taxon>
        <taxon>Bacillati</taxon>
        <taxon>Bacillota</taxon>
        <taxon>Bacilli</taxon>
        <taxon>Bacillales</taxon>
        <taxon>Bacillaceae</taxon>
        <taxon>Lysinibacillus</taxon>
    </lineage>
</organism>
<evidence type="ECO:0000313" key="4">
    <source>
        <dbReference type="Proteomes" id="UP000616608"/>
    </source>
</evidence>
<dbReference type="InterPro" id="IPR050695">
    <property type="entry name" value="N-acetylmuramoyl_amidase_3"/>
</dbReference>
<dbReference type="PANTHER" id="PTHR30404">
    <property type="entry name" value="N-ACETYLMURAMOYL-L-ALANINE AMIDASE"/>
    <property type="match status" value="1"/>
</dbReference>
<comment type="caution">
    <text evidence="3">The sequence shown here is derived from an EMBL/GenBank/DDBJ whole genome shotgun (WGS) entry which is preliminary data.</text>
</comment>
<evidence type="ECO:0000259" key="2">
    <source>
        <dbReference type="SMART" id="SM00646"/>
    </source>
</evidence>